<keyword evidence="2" id="KW-1185">Reference proteome</keyword>
<dbReference type="InterPro" id="IPR002636">
    <property type="entry name" value="DUF29"/>
</dbReference>
<evidence type="ECO:0000313" key="2">
    <source>
        <dbReference type="Proteomes" id="UP001211711"/>
    </source>
</evidence>
<dbReference type="Gene3D" id="1.20.1220.20">
    <property type="entry name" value="Uncharcterised protein PF01724"/>
    <property type="match status" value="1"/>
</dbReference>
<accession>A0ABT4ZVD5</accession>
<dbReference type="PANTHER" id="PTHR34235">
    <property type="entry name" value="SLR1203 PROTEIN-RELATED"/>
    <property type="match status" value="1"/>
</dbReference>
<dbReference type="Pfam" id="PF01724">
    <property type="entry name" value="DUF29"/>
    <property type="match status" value="1"/>
</dbReference>
<dbReference type="Proteomes" id="UP001211711">
    <property type="component" value="Unassembled WGS sequence"/>
</dbReference>
<proteinExistence type="predicted"/>
<organism evidence="1 2">
    <name type="scientific">Sphaerospermopsis kisseleviana CS-549</name>
    <dbReference type="NCBI Taxonomy" id="3021783"/>
    <lineage>
        <taxon>Bacteria</taxon>
        <taxon>Bacillati</taxon>
        <taxon>Cyanobacteriota</taxon>
        <taxon>Cyanophyceae</taxon>
        <taxon>Nostocales</taxon>
        <taxon>Aphanizomenonaceae</taxon>
        <taxon>Sphaerospermopsis</taxon>
        <taxon>Sphaerospermopsis kisseleviana</taxon>
    </lineage>
</organism>
<gene>
    <name evidence="1" type="ORF">PN497_18830</name>
</gene>
<protein>
    <submittedName>
        <fullName evidence="1">DUF29 domain-containing protein</fullName>
    </submittedName>
</protein>
<evidence type="ECO:0000313" key="1">
    <source>
        <dbReference type="EMBL" id="MDB9443398.1"/>
    </source>
</evidence>
<comment type="caution">
    <text evidence="1">The sequence shown here is derived from an EMBL/GenBank/DDBJ whole genome shotgun (WGS) entry which is preliminary data.</text>
</comment>
<sequence length="153" mass="18188">MSVVSNLEYLQQLYEIDDYEWLLTNIELLKQRRFNDVDLNNLIEELADLGNEKKNAVESLLQQIIRHLLLYQYWIAESERNSGHWQAEIYSFRDQLNAKLTTNLRNHLAEQTLKIYQRALGYVQRKTNYQVDFPSECPYTLEQLLDVDFLGNG</sequence>
<reference evidence="1 2" key="1">
    <citation type="submission" date="2023-01" db="EMBL/GenBank/DDBJ databases">
        <title>Genomes from the Australian National Cyanobacteria Reference Collection.</title>
        <authorList>
            <person name="Willis A."/>
            <person name="Lee E.M.F."/>
        </authorList>
    </citation>
    <scope>NUCLEOTIDE SEQUENCE [LARGE SCALE GENOMIC DNA]</scope>
    <source>
        <strain evidence="1 2">CS-549</strain>
    </source>
</reference>
<dbReference type="EMBL" id="JAQMTI010000245">
    <property type="protein sequence ID" value="MDB9443398.1"/>
    <property type="molecule type" value="Genomic_DNA"/>
</dbReference>
<dbReference type="PANTHER" id="PTHR34235:SF3">
    <property type="entry name" value="SLR1203 PROTEIN"/>
    <property type="match status" value="1"/>
</dbReference>
<dbReference type="RefSeq" id="WP_096570076.1">
    <property type="nucleotide sequence ID" value="NZ_JAQMTI010000245.1"/>
</dbReference>
<name>A0ABT4ZVD5_9CYAN</name>